<dbReference type="Proteomes" id="UP001054837">
    <property type="component" value="Unassembled WGS sequence"/>
</dbReference>
<dbReference type="EMBL" id="BPLQ01001390">
    <property type="protein sequence ID" value="GIX81345.1"/>
    <property type="molecule type" value="Genomic_DNA"/>
</dbReference>
<sequence>MKPKCPGGSSLASAAVQLQWWLRTQMPRSKTEINVPITPFSPLDKHIKERFTLRHHLQDKGRKDFLCFWCLEKGRRGKAKKVNKSIVGHSFTTRLLPAFKNANALFYDPKTNIIIWPKMKPNCSGGGSLTSAAVHLQLVTPYTNALQQNVWSNYQKCMGP</sequence>
<accession>A0AAV4NAK1</accession>
<reference evidence="1 2" key="1">
    <citation type="submission" date="2021-06" db="EMBL/GenBank/DDBJ databases">
        <title>Caerostris darwini draft genome.</title>
        <authorList>
            <person name="Kono N."/>
            <person name="Arakawa K."/>
        </authorList>
    </citation>
    <scope>NUCLEOTIDE SEQUENCE [LARGE SCALE GENOMIC DNA]</scope>
</reference>
<comment type="caution">
    <text evidence="1">The sequence shown here is derived from an EMBL/GenBank/DDBJ whole genome shotgun (WGS) entry which is preliminary data.</text>
</comment>
<evidence type="ECO:0000313" key="2">
    <source>
        <dbReference type="Proteomes" id="UP001054837"/>
    </source>
</evidence>
<keyword evidence="2" id="KW-1185">Reference proteome</keyword>
<evidence type="ECO:0000313" key="1">
    <source>
        <dbReference type="EMBL" id="GIX81345.1"/>
    </source>
</evidence>
<organism evidence="1 2">
    <name type="scientific">Caerostris darwini</name>
    <dbReference type="NCBI Taxonomy" id="1538125"/>
    <lineage>
        <taxon>Eukaryota</taxon>
        <taxon>Metazoa</taxon>
        <taxon>Ecdysozoa</taxon>
        <taxon>Arthropoda</taxon>
        <taxon>Chelicerata</taxon>
        <taxon>Arachnida</taxon>
        <taxon>Araneae</taxon>
        <taxon>Araneomorphae</taxon>
        <taxon>Entelegynae</taxon>
        <taxon>Araneoidea</taxon>
        <taxon>Araneidae</taxon>
        <taxon>Caerostris</taxon>
    </lineage>
</organism>
<name>A0AAV4NAK1_9ARAC</name>
<protein>
    <submittedName>
        <fullName evidence="1">Uncharacterized protein</fullName>
    </submittedName>
</protein>
<proteinExistence type="predicted"/>
<gene>
    <name evidence="1" type="ORF">CDAR_602261</name>
</gene>
<dbReference type="AlphaFoldDB" id="A0AAV4NAK1"/>